<dbReference type="PROSITE" id="PS00659">
    <property type="entry name" value="GLYCOSYL_HYDROL_F5"/>
    <property type="match status" value="1"/>
</dbReference>
<dbReference type="AlphaFoldDB" id="A0A5J5IH49"/>
<dbReference type="GO" id="GO:0005576">
    <property type="term" value="C:extracellular region"/>
    <property type="evidence" value="ECO:0007669"/>
    <property type="project" value="TreeGrafter"/>
</dbReference>
<evidence type="ECO:0000256" key="4">
    <source>
        <dbReference type="RuleBase" id="RU361153"/>
    </source>
</evidence>
<proteinExistence type="inferred from homology"/>
<dbReference type="PANTHER" id="PTHR31297:SF17">
    <property type="entry name" value="ENDOGLUCANASE"/>
    <property type="match status" value="1"/>
</dbReference>
<dbReference type="InterPro" id="IPR017853">
    <property type="entry name" value="GH"/>
</dbReference>
<name>A0A5J5IH49_9BACT</name>
<dbReference type="GO" id="GO:0009986">
    <property type="term" value="C:cell surface"/>
    <property type="evidence" value="ECO:0007669"/>
    <property type="project" value="TreeGrafter"/>
</dbReference>
<feature type="domain" description="Glycoside hydrolase family 5" evidence="5">
    <location>
        <begin position="59"/>
        <end position="317"/>
    </location>
</feature>
<dbReference type="Pfam" id="PF00150">
    <property type="entry name" value="Cellulase"/>
    <property type="match status" value="1"/>
</dbReference>
<evidence type="ECO:0000256" key="1">
    <source>
        <dbReference type="ARBA" id="ARBA00022729"/>
    </source>
</evidence>
<evidence type="ECO:0000256" key="2">
    <source>
        <dbReference type="ARBA" id="ARBA00022801"/>
    </source>
</evidence>
<accession>A0A5J5IH49</accession>
<gene>
    <name evidence="6" type="ORF">FW778_16950</name>
</gene>
<comment type="similarity">
    <text evidence="4">Belongs to the glycosyl hydrolase 5 (cellulase A) family.</text>
</comment>
<dbReference type="GO" id="GO:0009251">
    <property type="term" value="P:glucan catabolic process"/>
    <property type="evidence" value="ECO:0007669"/>
    <property type="project" value="TreeGrafter"/>
</dbReference>
<dbReference type="Gene3D" id="3.20.20.80">
    <property type="entry name" value="Glycosidases"/>
    <property type="match status" value="1"/>
</dbReference>
<dbReference type="RefSeq" id="WP_150416010.1">
    <property type="nucleotide sequence ID" value="NZ_VYQF01000005.1"/>
</dbReference>
<dbReference type="SUPFAM" id="SSF51445">
    <property type="entry name" value="(Trans)glycosidases"/>
    <property type="match status" value="1"/>
</dbReference>
<evidence type="ECO:0000313" key="6">
    <source>
        <dbReference type="EMBL" id="KAA9037776.1"/>
    </source>
</evidence>
<dbReference type="Proteomes" id="UP000326903">
    <property type="component" value="Unassembled WGS sequence"/>
</dbReference>
<reference evidence="6 7" key="1">
    <citation type="submission" date="2019-09" db="EMBL/GenBank/DDBJ databases">
        <title>Draft genome sequence of Ginsengibacter sp. BR5-29.</title>
        <authorList>
            <person name="Im W.-T."/>
        </authorList>
    </citation>
    <scope>NUCLEOTIDE SEQUENCE [LARGE SCALE GENOMIC DNA]</scope>
    <source>
        <strain evidence="6 7">BR5-29</strain>
    </source>
</reference>
<evidence type="ECO:0000313" key="7">
    <source>
        <dbReference type="Proteomes" id="UP000326903"/>
    </source>
</evidence>
<keyword evidence="7" id="KW-1185">Reference proteome</keyword>
<dbReference type="InterPro" id="IPR001547">
    <property type="entry name" value="Glyco_hydro_5"/>
</dbReference>
<dbReference type="EMBL" id="VYQF01000005">
    <property type="protein sequence ID" value="KAA9037776.1"/>
    <property type="molecule type" value="Genomic_DNA"/>
</dbReference>
<dbReference type="InterPro" id="IPR018087">
    <property type="entry name" value="Glyco_hydro_5_CS"/>
</dbReference>
<evidence type="ECO:0000256" key="3">
    <source>
        <dbReference type="ARBA" id="ARBA00023295"/>
    </source>
</evidence>
<dbReference type="GO" id="GO:0008422">
    <property type="term" value="F:beta-glucosidase activity"/>
    <property type="evidence" value="ECO:0007669"/>
    <property type="project" value="TreeGrafter"/>
</dbReference>
<keyword evidence="2 4" id="KW-0378">Hydrolase</keyword>
<evidence type="ECO:0000259" key="5">
    <source>
        <dbReference type="Pfam" id="PF00150"/>
    </source>
</evidence>
<dbReference type="InterPro" id="IPR050386">
    <property type="entry name" value="Glycosyl_hydrolase_5"/>
</dbReference>
<keyword evidence="1" id="KW-0732">Signal</keyword>
<keyword evidence="3 4" id="KW-0326">Glycosidase</keyword>
<comment type="caution">
    <text evidence="6">The sequence shown here is derived from an EMBL/GenBank/DDBJ whole genome shotgun (WGS) entry which is preliminary data.</text>
</comment>
<organism evidence="6 7">
    <name type="scientific">Ginsengibacter hankyongi</name>
    <dbReference type="NCBI Taxonomy" id="2607284"/>
    <lineage>
        <taxon>Bacteria</taxon>
        <taxon>Pseudomonadati</taxon>
        <taxon>Bacteroidota</taxon>
        <taxon>Chitinophagia</taxon>
        <taxon>Chitinophagales</taxon>
        <taxon>Chitinophagaceae</taxon>
        <taxon>Ginsengibacter</taxon>
    </lineage>
</organism>
<sequence length="343" mass="39641">MKKLAMINCSFLGLVIFLITGINVSAQGMLGKGYAFEQNARLGRGVNILSADPGWKNILKARMTEKDFKLIKEAGFNNVRIAVHPFRFSMNDSTYTIDPVFFITLDWAIKESLKNNLMAIVDFHEHEAMGRDPLGNKSKFLFMWQQIADHCKGYPSDVLFEIANEPNMKPEIWNEIHTDAYKIIRKSNPDRTLLIGPIYGNQIKYLKDLILPDDDRNVIVPIHYYSPIQFTHQGAPWSVKNRDLSGITWTNSASEEQAVNSDFDTAQAWSEIHNRPLTLGEFGAYEKADMPSRVRWTNYIARQAETRKWSWSYWQFDSDFIVYNIDKDEWVTPIKYALIPNKK</sequence>
<dbReference type="PANTHER" id="PTHR31297">
    <property type="entry name" value="GLUCAN ENDO-1,6-BETA-GLUCOSIDASE B"/>
    <property type="match status" value="1"/>
</dbReference>
<protein>
    <submittedName>
        <fullName evidence="6">Glycoside hydrolase family 5 protein</fullName>
    </submittedName>
</protein>